<keyword evidence="2" id="KW-1185">Reference proteome</keyword>
<dbReference type="RefSeq" id="WP_338833549.1">
    <property type="nucleotide sequence ID" value="NZ_CP147711.1"/>
</dbReference>
<organism evidence="1 2">
    <name type="scientific">Bradyrhizobium septentrionale</name>
    <dbReference type="NCBI Taxonomy" id="1404411"/>
    <lineage>
        <taxon>Bacteria</taxon>
        <taxon>Pseudomonadati</taxon>
        <taxon>Pseudomonadota</taxon>
        <taxon>Alphaproteobacteria</taxon>
        <taxon>Hyphomicrobiales</taxon>
        <taxon>Nitrobacteraceae</taxon>
        <taxon>Bradyrhizobium</taxon>
    </lineage>
</organism>
<dbReference type="EMBL" id="CP147711">
    <property type="protein sequence ID" value="WXC77574.1"/>
    <property type="molecule type" value="Genomic_DNA"/>
</dbReference>
<reference evidence="1" key="2">
    <citation type="submission" date="2024-03" db="EMBL/GenBank/DDBJ databases">
        <authorList>
            <person name="Bromfield E.S.P."/>
            <person name="Cloutier S."/>
        </authorList>
    </citation>
    <scope>NUCLEOTIDE SEQUENCE</scope>
    <source>
        <strain evidence="1">5S5</strain>
    </source>
</reference>
<accession>A0ABZ2NSR4</accession>
<reference evidence="1" key="1">
    <citation type="journal article" date="2021" name="Int. J. Syst. Evol. Microbiol.">
        <title>Bradyrhizobium septentrionale sp. nov. (sv. septentrionale) and Bradyrhizobium quebecense sp. nov. (sv. septentrionale) associated with legumes native to Canada possess rearranged symbiosis genes and numerous insertion sequences.</title>
        <authorList>
            <person name="Bromfield E.S.P."/>
            <person name="Cloutier S."/>
        </authorList>
    </citation>
    <scope>NUCLEOTIDE SEQUENCE</scope>
    <source>
        <strain evidence="1">5S5</strain>
    </source>
</reference>
<dbReference type="Proteomes" id="UP001432046">
    <property type="component" value="Chromosome"/>
</dbReference>
<protein>
    <recommendedName>
        <fullName evidence="3">Bartonella effector protein BID domain-containing protein</fullName>
    </recommendedName>
</protein>
<proteinExistence type="predicted"/>
<evidence type="ECO:0000313" key="2">
    <source>
        <dbReference type="Proteomes" id="UP001432046"/>
    </source>
</evidence>
<gene>
    <name evidence="1" type="ORF">WDK88_29610</name>
</gene>
<evidence type="ECO:0008006" key="3">
    <source>
        <dbReference type="Google" id="ProtNLM"/>
    </source>
</evidence>
<name>A0ABZ2NSR4_9BRAD</name>
<sequence>MDWREQVINMAQQAAGFTPAPTTTVTAQPPFSAGVHLQPQFDVIERLPPAAADKLRALRQRSDDQHAIIPAGEDVRLANMARVEAAAALSRLTNHPQEFGFNLKPDDPRVIAAQRHLDKMTADAKRLTELQESRVTAWRAASTALAACEDFLRHGAPGNCKLEAVEVEPPKLNKGETVIEAIERYRRRGRELRADQHRIRSAPYPSAYAKQRMRAQVEALAMQGAPSVSSLIELDGKIEFQTQRLTSEVHAERRSLAFTDAPDATALVAWLHKDALIAALDREIASEADDKAALSHEARQKAEAETMADLLSVERDESWFVWQAQAQGLPIEHRADISPLAILQVQLITTPRADASPETSPGLSWPMRR</sequence>
<evidence type="ECO:0000313" key="1">
    <source>
        <dbReference type="EMBL" id="WXC77574.1"/>
    </source>
</evidence>